<organism evidence="7 8">
    <name type="scientific">Cladophialophora yegresii CBS 114405</name>
    <dbReference type="NCBI Taxonomy" id="1182544"/>
    <lineage>
        <taxon>Eukaryota</taxon>
        <taxon>Fungi</taxon>
        <taxon>Dikarya</taxon>
        <taxon>Ascomycota</taxon>
        <taxon>Pezizomycotina</taxon>
        <taxon>Eurotiomycetes</taxon>
        <taxon>Chaetothyriomycetidae</taxon>
        <taxon>Chaetothyriales</taxon>
        <taxon>Herpotrichiellaceae</taxon>
        <taxon>Cladophialophora</taxon>
    </lineage>
</organism>
<feature type="region of interest" description="Disordered" evidence="6">
    <location>
        <begin position="390"/>
        <end position="553"/>
    </location>
</feature>
<dbReference type="NCBIfam" id="TIGR00607">
    <property type="entry name" value="rad52"/>
    <property type="match status" value="1"/>
</dbReference>
<dbReference type="FunFam" id="3.30.390.80:FF:000001">
    <property type="entry name" value="DNA repair protein RAD52 homolog"/>
    <property type="match status" value="1"/>
</dbReference>
<evidence type="ECO:0000313" key="7">
    <source>
        <dbReference type="EMBL" id="EXJ64230.1"/>
    </source>
</evidence>
<dbReference type="PANTHER" id="PTHR12132:SF1">
    <property type="entry name" value="DNA REPAIR PROTEIN RAD52 HOMOLOG"/>
    <property type="match status" value="1"/>
</dbReference>
<feature type="compositionally biased region" description="Basic and acidic residues" evidence="6">
    <location>
        <begin position="424"/>
        <end position="439"/>
    </location>
</feature>
<feature type="compositionally biased region" description="Polar residues" evidence="6">
    <location>
        <begin position="511"/>
        <end position="521"/>
    </location>
</feature>
<dbReference type="SUPFAM" id="SSF54768">
    <property type="entry name" value="dsRNA-binding domain-like"/>
    <property type="match status" value="1"/>
</dbReference>
<keyword evidence="3" id="KW-0233">DNA recombination</keyword>
<dbReference type="HOGENOM" id="CLU_011431_4_0_1"/>
<dbReference type="VEuPathDB" id="FungiDB:A1O7_00566"/>
<dbReference type="GO" id="GO:0000730">
    <property type="term" value="P:DNA recombinase assembly"/>
    <property type="evidence" value="ECO:0007669"/>
    <property type="project" value="InterPro"/>
</dbReference>
<reference evidence="7 8" key="1">
    <citation type="submission" date="2013-03" db="EMBL/GenBank/DDBJ databases">
        <title>The Genome Sequence of Cladophialophora yegresii CBS 114405.</title>
        <authorList>
            <consortium name="The Broad Institute Genomics Platform"/>
            <person name="Cuomo C."/>
            <person name="de Hoog S."/>
            <person name="Gorbushina A."/>
            <person name="Walker B."/>
            <person name="Young S.K."/>
            <person name="Zeng Q."/>
            <person name="Gargeya S."/>
            <person name="Fitzgerald M."/>
            <person name="Haas B."/>
            <person name="Abouelleil A."/>
            <person name="Allen A.W."/>
            <person name="Alvarado L."/>
            <person name="Arachchi H.M."/>
            <person name="Berlin A.M."/>
            <person name="Chapman S.B."/>
            <person name="Gainer-Dewar J."/>
            <person name="Goldberg J."/>
            <person name="Griggs A."/>
            <person name="Gujja S."/>
            <person name="Hansen M."/>
            <person name="Howarth C."/>
            <person name="Imamovic A."/>
            <person name="Ireland A."/>
            <person name="Larimer J."/>
            <person name="McCowan C."/>
            <person name="Murphy C."/>
            <person name="Pearson M."/>
            <person name="Poon T.W."/>
            <person name="Priest M."/>
            <person name="Roberts A."/>
            <person name="Saif S."/>
            <person name="Shea T."/>
            <person name="Sisk P."/>
            <person name="Sykes S."/>
            <person name="Wortman J."/>
            <person name="Nusbaum C."/>
            <person name="Birren B."/>
        </authorList>
    </citation>
    <scope>NUCLEOTIDE SEQUENCE [LARGE SCALE GENOMIC DNA]</scope>
    <source>
        <strain evidence="7 8">CBS 114405</strain>
    </source>
</reference>
<dbReference type="OrthoDB" id="206565at2759"/>
<dbReference type="Gene3D" id="3.30.390.80">
    <property type="entry name" value="DNA repair protein Rad52/59/22"/>
    <property type="match status" value="1"/>
</dbReference>
<evidence type="ECO:0000256" key="6">
    <source>
        <dbReference type="SAM" id="MobiDB-lite"/>
    </source>
</evidence>
<dbReference type="GeneID" id="19175182"/>
<evidence type="ECO:0000256" key="3">
    <source>
        <dbReference type="ARBA" id="ARBA00023172"/>
    </source>
</evidence>
<dbReference type="InterPro" id="IPR042525">
    <property type="entry name" value="Rad52_Rad59_Rad22_sf"/>
</dbReference>
<dbReference type="InterPro" id="IPR041247">
    <property type="entry name" value="Rad52_fam"/>
</dbReference>
<dbReference type="STRING" id="1182544.W9WGV4"/>
<accession>W9WGV4</accession>
<dbReference type="InterPro" id="IPR007232">
    <property type="entry name" value="Rad52_Rad59_Rad22"/>
</dbReference>
<feature type="compositionally biased region" description="Polar residues" evidence="6">
    <location>
        <begin position="542"/>
        <end position="553"/>
    </location>
</feature>
<evidence type="ECO:0000256" key="2">
    <source>
        <dbReference type="ARBA" id="ARBA00022763"/>
    </source>
</evidence>
<proteinExistence type="inferred from homology"/>
<comment type="similarity">
    <text evidence="1">Belongs to the RAD52 family.</text>
</comment>
<dbReference type="GO" id="GO:0003697">
    <property type="term" value="F:single-stranded DNA binding"/>
    <property type="evidence" value="ECO:0007669"/>
    <property type="project" value="UniProtKB-ARBA"/>
</dbReference>
<feature type="compositionally biased region" description="Polar residues" evidence="6">
    <location>
        <begin position="18"/>
        <end position="27"/>
    </location>
</feature>
<sequence length="553" mass="59162">MPAWVLDRLSKIGDQHKPNGSTTSNPFEEQPLRITEYTAQEIATLQSRLHRQLGPEYISSRAGPGGSKVHYLAAEKAISLANEVFGFNGWSSSIQNIQIDFVDENPQTGKISLGLSVIVRVTLKDGTHHEDIGYGQIDNCKGKAAAFEKAKKEGTTDGLKRALRNFGNVLGNCVYDKAYLQKVTKLKVGATKWDESMLHRHADFAPKKEPDEVKRILPAAAVEGGSEPARTKPSIPAQEETPEFEDSFELADFEEMDFSEGNMGHPDEVALPAEPADPTRKSANSAPERSFPPPRADLTTPSKPQLTRPPGLRPEASRTAQISAPTNVIPQPLPGQRAQAPSGPATRPPAAEFRPPSENVPRLSSPPQTGQVLGFYSAKAADSLDGNNNVIGGGPAAAPRFNPHADSPSIRKTSGVNHSKSVPLKRDLSVDTTPIRRELVTPQAEPLRRVGAPGANGQFPGIRAPGTSAYRPPTRRGPQESNATHGPNLSDFGGGDRGLQAVKRTPLGDVSNVQHHVTAVTTDGADAKRQRVAEAVPHGEAGTTNNQPSSNDG</sequence>
<name>W9WGV4_9EURO</name>
<dbReference type="RefSeq" id="XP_007752797.1">
    <property type="nucleotide sequence ID" value="XM_007754607.1"/>
</dbReference>
<dbReference type="AlphaFoldDB" id="W9WGV4"/>
<dbReference type="eggNOG" id="KOG4141">
    <property type="taxonomic scope" value="Eukaryota"/>
</dbReference>
<dbReference type="EMBL" id="AMGW01000001">
    <property type="protein sequence ID" value="EXJ64230.1"/>
    <property type="molecule type" value="Genomic_DNA"/>
</dbReference>
<comment type="caution">
    <text evidence="7">The sequence shown here is derived from an EMBL/GenBank/DDBJ whole genome shotgun (WGS) entry which is preliminary data.</text>
</comment>
<feature type="region of interest" description="Disordered" evidence="6">
    <location>
        <begin position="219"/>
        <end position="245"/>
    </location>
</feature>
<evidence type="ECO:0000256" key="4">
    <source>
        <dbReference type="ARBA" id="ARBA00023204"/>
    </source>
</evidence>
<evidence type="ECO:0000256" key="5">
    <source>
        <dbReference type="ARBA" id="ARBA00077224"/>
    </source>
</evidence>
<keyword evidence="4" id="KW-0234">DNA repair</keyword>
<dbReference type="Pfam" id="PF04098">
    <property type="entry name" value="Rad52_Rad22"/>
    <property type="match status" value="1"/>
</dbReference>
<dbReference type="GO" id="GO:0005634">
    <property type="term" value="C:nucleus"/>
    <property type="evidence" value="ECO:0007669"/>
    <property type="project" value="InterPro"/>
</dbReference>
<dbReference type="InterPro" id="IPR004585">
    <property type="entry name" value="DNA_recomb/repair_Rad52"/>
</dbReference>
<feature type="compositionally biased region" description="Polar residues" evidence="6">
    <location>
        <begin position="318"/>
        <end position="329"/>
    </location>
</feature>
<dbReference type="GO" id="GO:0006312">
    <property type="term" value="P:mitotic recombination"/>
    <property type="evidence" value="ECO:0007669"/>
    <property type="project" value="TreeGrafter"/>
</dbReference>
<gene>
    <name evidence="7" type="ORF">A1O7_00566</name>
</gene>
<dbReference type="Proteomes" id="UP000019473">
    <property type="component" value="Unassembled WGS sequence"/>
</dbReference>
<feature type="region of interest" description="Disordered" evidence="6">
    <location>
        <begin position="258"/>
        <end position="371"/>
    </location>
</feature>
<feature type="compositionally biased region" description="Polar residues" evidence="6">
    <location>
        <begin position="410"/>
        <end position="420"/>
    </location>
</feature>
<protein>
    <recommendedName>
        <fullName evidence="5">RAD52 homolog</fullName>
    </recommendedName>
</protein>
<dbReference type="GO" id="GO:0045002">
    <property type="term" value="P:double-strand break repair via single-strand annealing"/>
    <property type="evidence" value="ECO:0007669"/>
    <property type="project" value="InterPro"/>
</dbReference>
<keyword evidence="8" id="KW-1185">Reference proteome</keyword>
<dbReference type="PANTHER" id="PTHR12132">
    <property type="entry name" value="DNA REPAIR AND RECOMBINATION PROTEIN RAD52, RAD59"/>
    <property type="match status" value="1"/>
</dbReference>
<evidence type="ECO:0000313" key="8">
    <source>
        <dbReference type="Proteomes" id="UP000019473"/>
    </source>
</evidence>
<evidence type="ECO:0000256" key="1">
    <source>
        <dbReference type="ARBA" id="ARBA00006638"/>
    </source>
</evidence>
<keyword evidence="2" id="KW-0227">DNA damage</keyword>
<feature type="region of interest" description="Disordered" evidence="6">
    <location>
        <begin position="9"/>
        <end position="28"/>
    </location>
</feature>